<sequence length="125" mass="12849">MRASSFIALAIGATAVSASGSASCDPYCQFPASLDCPGGGGVHIDKKDLIAAVVAGDRSQPPQETSASNLATRHCAAVNYPLWTTDLPKNAGSVYYAYSPSGTFYYCGTSSGTAPSGWPDQCTEN</sequence>
<protein>
    <submittedName>
        <fullName evidence="2">Uncharacterized protein</fullName>
    </submittedName>
</protein>
<gene>
    <name evidence="2" type="ORF">COCHEDRAFT_1178721</name>
</gene>
<keyword evidence="3" id="KW-1185">Reference proteome</keyword>
<evidence type="ECO:0000313" key="2">
    <source>
        <dbReference type="EMBL" id="EMD90225.1"/>
    </source>
</evidence>
<dbReference type="PROSITE" id="PS51257">
    <property type="entry name" value="PROKAR_LIPOPROTEIN"/>
    <property type="match status" value="1"/>
</dbReference>
<feature type="chain" id="PRO_5004025431" evidence="1">
    <location>
        <begin position="19"/>
        <end position="125"/>
    </location>
</feature>
<reference evidence="3" key="2">
    <citation type="journal article" date="2013" name="PLoS Genet.">
        <title>Comparative genome structure, secondary metabolite, and effector coding capacity across Cochliobolus pathogens.</title>
        <authorList>
            <person name="Condon B.J."/>
            <person name="Leng Y."/>
            <person name="Wu D."/>
            <person name="Bushley K.E."/>
            <person name="Ohm R.A."/>
            <person name="Otillar R."/>
            <person name="Martin J."/>
            <person name="Schackwitz W."/>
            <person name="Grimwood J."/>
            <person name="MohdZainudin N."/>
            <person name="Xue C."/>
            <person name="Wang R."/>
            <person name="Manning V.A."/>
            <person name="Dhillon B."/>
            <person name="Tu Z.J."/>
            <person name="Steffenson B.J."/>
            <person name="Salamov A."/>
            <person name="Sun H."/>
            <person name="Lowry S."/>
            <person name="LaButti K."/>
            <person name="Han J."/>
            <person name="Copeland A."/>
            <person name="Lindquist E."/>
            <person name="Barry K."/>
            <person name="Schmutz J."/>
            <person name="Baker S.E."/>
            <person name="Ciuffetti L.M."/>
            <person name="Grigoriev I.V."/>
            <person name="Zhong S."/>
            <person name="Turgeon B.G."/>
        </authorList>
    </citation>
    <scope>NUCLEOTIDE SEQUENCE [LARGE SCALE GENOMIC DNA]</scope>
    <source>
        <strain evidence="3">C5 / ATCC 48332 / race O</strain>
    </source>
</reference>
<reference evidence="2 3" key="1">
    <citation type="journal article" date="2012" name="PLoS Pathog.">
        <title>Diverse lifestyles and strategies of plant pathogenesis encoded in the genomes of eighteen Dothideomycetes fungi.</title>
        <authorList>
            <person name="Ohm R.A."/>
            <person name="Feau N."/>
            <person name="Henrissat B."/>
            <person name="Schoch C.L."/>
            <person name="Horwitz B.A."/>
            <person name="Barry K.W."/>
            <person name="Condon B.J."/>
            <person name="Copeland A.C."/>
            <person name="Dhillon B."/>
            <person name="Glaser F."/>
            <person name="Hesse C.N."/>
            <person name="Kosti I."/>
            <person name="LaButti K."/>
            <person name="Lindquist E.A."/>
            <person name="Lucas S."/>
            <person name="Salamov A.A."/>
            <person name="Bradshaw R.E."/>
            <person name="Ciuffetti L."/>
            <person name="Hamelin R.C."/>
            <person name="Kema G.H.J."/>
            <person name="Lawrence C."/>
            <person name="Scott J.A."/>
            <person name="Spatafora J.W."/>
            <person name="Turgeon B.G."/>
            <person name="de Wit P.J.G.M."/>
            <person name="Zhong S."/>
            <person name="Goodwin S.B."/>
            <person name="Grigoriev I.V."/>
        </authorList>
    </citation>
    <scope>NUCLEOTIDE SEQUENCE [LARGE SCALE GENOMIC DNA]</scope>
    <source>
        <strain evidence="3">C5 / ATCC 48332 / race O</strain>
    </source>
</reference>
<dbReference type="OMA" id="YCQFPAS"/>
<feature type="signal peptide" evidence="1">
    <location>
        <begin position="1"/>
        <end position="18"/>
    </location>
</feature>
<proteinExistence type="predicted"/>
<dbReference type="OrthoDB" id="3690554at2759"/>
<dbReference type="HOGENOM" id="CLU_161483_0_0_1"/>
<name>M2SXV7_COCH5</name>
<organism evidence="2 3">
    <name type="scientific">Cochliobolus heterostrophus (strain C5 / ATCC 48332 / race O)</name>
    <name type="common">Southern corn leaf blight fungus</name>
    <name type="synonym">Bipolaris maydis</name>
    <dbReference type="NCBI Taxonomy" id="701091"/>
    <lineage>
        <taxon>Eukaryota</taxon>
        <taxon>Fungi</taxon>
        <taxon>Dikarya</taxon>
        <taxon>Ascomycota</taxon>
        <taxon>Pezizomycotina</taxon>
        <taxon>Dothideomycetes</taxon>
        <taxon>Pleosporomycetidae</taxon>
        <taxon>Pleosporales</taxon>
        <taxon>Pleosporineae</taxon>
        <taxon>Pleosporaceae</taxon>
        <taxon>Bipolaris</taxon>
    </lineage>
</organism>
<keyword evidence="1" id="KW-0732">Signal</keyword>
<evidence type="ECO:0000313" key="3">
    <source>
        <dbReference type="Proteomes" id="UP000016936"/>
    </source>
</evidence>
<evidence type="ECO:0000256" key="1">
    <source>
        <dbReference type="SAM" id="SignalP"/>
    </source>
</evidence>
<dbReference type="EMBL" id="KB445578">
    <property type="protein sequence ID" value="EMD90225.1"/>
    <property type="molecule type" value="Genomic_DNA"/>
</dbReference>
<accession>M2SXV7</accession>
<dbReference type="Proteomes" id="UP000016936">
    <property type="component" value="Unassembled WGS sequence"/>
</dbReference>
<dbReference type="AlphaFoldDB" id="M2SXV7"/>